<dbReference type="Proteomes" id="UP000886814">
    <property type="component" value="Unassembled WGS sequence"/>
</dbReference>
<dbReference type="EMBL" id="DXIQ01000046">
    <property type="protein sequence ID" value="HIV38818.1"/>
    <property type="molecule type" value="Genomic_DNA"/>
</dbReference>
<comment type="caution">
    <text evidence="2">The sequence shown here is derived from an EMBL/GenBank/DDBJ whole genome shotgun (WGS) entry which is preliminary data.</text>
</comment>
<keyword evidence="1" id="KW-0472">Membrane</keyword>
<dbReference type="AlphaFoldDB" id="A0A9D1TF45"/>
<accession>A0A9D1TF45</accession>
<feature type="transmembrane region" description="Helical" evidence="1">
    <location>
        <begin position="44"/>
        <end position="61"/>
    </location>
</feature>
<feature type="transmembrane region" description="Helical" evidence="1">
    <location>
        <begin position="20"/>
        <end position="38"/>
    </location>
</feature>
<gene>
    <name evidence="2" type="ORF">H9747_07445</name>
</gene>
<evidence type="ECO:0000313" key="3">
    <source>
        <dbReference type="Proteomes" id="UP000886814"/>
    </source>
</evidence>
<proteinExistence type="predicted"/>
<evidence type="ECO:0000313" key="2">
    <source>
        <dbReference type="EMBL" id="HIV38818.1"/>
    </source>
</evidence>
<evidence type="ECO:0000256" key="1">
    <source>
        <dbReference type="SAM" id="Phobius"/>
    </source>
</evidence>
<dbReference type="InterPro" id="IPR046088">
    <property type="entry name" value="DUF6106"/>
</dbReference>
<dbReference type="Pfam" id="PF19601">
    <property type="entry name" value="DUF6106"/>
    <property type="match status" value="1"/>
</dbReference>
<reference evidence="2" key="2">
    <citation type="submission" date="2021-04" db="EMBL/GenBank/DDBJ databases">
        <authorList>
            <person name="Gilroy R."/>
        </authorList>
    </citation>
    <scope>NUCLEOTIDE SEQUENCE</scope>
    <source>
        <strain evidence="2">CHK195-9823</strain>
    </source>
</reference>
<protein>
    <submittedName>
        <fullName evidence="2">Uncharacterized protein</fullName>
    </submittedName>
</protein>
<keyword evidence="1" id="KW-1133">Transmembrane helix</keyword>
<organism evidence="2 3">
    <name type="scientific">Candidatus Blautia stercorigallinarum</name>
    <dbReference type="NCBI Taxonomy" id="2838501"/>
    <lineage>
        <taxon>Bacteria</taxon>
        <taxon>Bacillati</taxon>
        <taxon>Bacillota</taxon>
        <taxon>Clostridia</taxon>
        <taxon>Lachnospirales</taxon>
        <taxon>Lachnospiraceae</taxon>
        <taxon>Blautia</taxon>
    </lineage>
</organism>
<reference evidence="2" key="1">
    <citation type="journal article" date="2021" name="PeerJ">
        <title>Extensive microbial diversity within the chicken gut microbiome revealed by metagenomics and culture.</title>
        <authorList>
            <person name="Gilroy R."/>
            <person name="Ravi A."/>
            <person name="Getino M."/>
            <person name="Pursley I."/>
            <person name="Horton D.L."/>
            <person name="Alikhan N.F."/>
            <person name="Baker D."/>
            <person name="Gharbi K."/>
            <person name="Hall N."/>
            <person name="Watson M."/>
            <person name="Adriaenssens E.M."/>
            <person name="Foster-Nyarko E."/>
            <person name="Jarju S."/>
            <person name="Secka A."/>
            <person name="Antonio M."/>
            <person name="Oren A."/>
            <person name="Chaudhuri R.R."/>
            <person name="La Ragione R."/>
            <person name="Hildebrand F."/>
            <person name="Pallen M.J."/>
        </authorList>
    </citation>
    <scope>NUCLEOTIDE SEQUENCE</scope>
    <source>
        <strain evidence="2">CHK195-9823</strain>
    </source>
</reference>
<name>A0A9D1TF45_9FIRM</name>
<sequence>MTDMYSELLVKKEQTVKDQAIKILLIFLLVFTAIAGLILTPLAWVLTIGLGIAAYFVLPLLDLEYEYVFVNGELDIDRIASKAKRKRMKSFDLAKMEIMAPVNSHRMDYQNHNTNMKVLDFSSGNSQHKIFAMIIPDDTTVYRVLLEPDKELLDNIARSCPRKVFLD</sequence>
<keyword evidence="1" id="KW-0812">Transmembrane</keyword>